<dbReference type="Pfam" id="PF06877">
    <property type="entry name" value="RraB"/>
    <property type="match status" value="1"/>
</dbReference>
<proteinExistence type="predicted"/>
<dbReference type="InterPro" id="IPR036701">
    <property type="entry name" value="RraB-like_sf"/>
</dbReference>
<evidence type="ECO:0000259" key="1">
    <source>
        <dbReference type="Pfam" id="PF05117"/>
    </source>
</evidence>
<dbReference type="Gene3D" id="3.30.70.970">
    <property type="entry name" value="RraB-like"/>
    <property type="match status" value="1"/>
</dbReference>
<keyword evidence="4" id="KW-1185">Reference proteome</keyword>
<evidence type="ECO:0000313" key="3">
    <source>
        <dbReference type="EMBL" id="MBY4635669.1"/>
    </source>
</evidence>
<feature type="domain" description="DUF695" evidence="1">
    <location>
        <begin position="3"/>
        <end position="136"/>
    </location>
</feature>
<dbReference type="Pfam" id="PF05117">
    <property type="entry name" value="DUF695"/>
    <property type="match status" value="1"/>
</dbReference>
<dbReference type="InterPro" id="IPR016097">
    <property type="entry name" value="DUF695"/>
</dbReference>
<reference evidence="3" key="1">
    <citation type="submission" date="2021-08" db="EMBL/GenBank/DDBJ databases">
        <title>Sphingopyxis panaciterrulae sp. nov., isolated from the surface water of the Yellow Sea.</title>
        <authorList>
            <person name="Gao Z."/>
            <person name="Zhang D."/>
            <person name="Zhang A."/>
        </authorList>
    </citation>
    <scope>NUCLEOTIDE SEQUENCE</scope>
    <source>
        <strain evidence="3">XHP0097</strain>
    </source>
</reference>
<accession>A0ABS7M9H1</accession>
<sequence>MSDDWDFYPLLVDSEPASIYVDLGLAGEAPIENQSHMVYIRVFMRQARPDGLSSNDELDDLIGVEDSLTEIFSGSDKTTYVGRNTSSGNRDFYFYTADAAAFEESARAAMAGHPNYQFEVGGWPDPDWNAYFGFLYPSPDDLQRVLNRRVTEQLAAHGDNHSKPRLIEHFAYLPNATATAELRDFLAGQDFSVDQPKIDGGSVELSFTRSDRPDRIDDVVVPIARRIREIGGEYDGWGCEVVK</sequence>
<dbReference type="InterPro" id="IPR009671">
    <property type="entry name" value="RraB_dom"/>
</dbReference>
<evidence type="ECO:0000259" key="2">
    <source>
        <dbReference type="Pfam" id="PF06877"/>
    </source>
</evidence>
<name>A0ABS7M9H1_9SPHN</name>
<gene>
    <name evidence="3" type="ORF">K5P26_00780</name>
</gene>
<organism evidence="3 4">
    <name type="scientific">Sphingopyxis jiangsuensis</name>
    <dbReference type="NCBI Taxonomy" id="2871171"/>
    <lineage>
        <taxon>Bacteria</taxon>
        <taxon>Pseudomonadati</taxon>
        <taxon>Pseudomonadota</taxon>
        <taxon>Alphaproteobacteria</taxon>
        <taxon>Sphingomonadales</taxon>
        <taxon>Sphingomonadaceae</taxon>
        <taxon>Sphingopyxis</taxon>
    </lineage>
</organism>
<protein>
    <submittedName>
        <fullName evidence="3">DUF695 domain-containing protein</fullName>
    </submittedName>
</protein>
<comment type="caution">
    <text evidence="3">The sequence shown here is derived from an EMBL/GenBank/DDBJ whole genome shotgun (WGS) entry which is preliminary data.</text>
</comment>
<feature type="domain" description="Regulator of ribonuclease activity B" evidence="2">
    <location>
        <begin position="147"/>
        <end position="239"/>
    </location>
</feature>
<dbReference type="SUPFAM" id="SSF89946">
    <property type="entry name" value="Hypothetical protein VC0424"/>
    <property type="match status" value="1"/>
</dbReference>
<dbReference type="RefSeq" id="WP_222135470.1">
    <property type="nucleotide sequence ID" value="NZ_JAILXK010000001.1"/>
</dbReference>
<evidence type="ECO:0000313" key="4">
    <source>
        <dbReference type="Proteomes" id="UP001166571"/>
    </source>
</evidence>
<dbReference type="Proteomes" id="UP001166571">
    <property type="component" value="Unassembled WGS sequence"/>
</dbReference>
<dbReference type="EMBL" id="JAILXK010000001">
    <property type="protein sequence ID" value="MBY4635669.1"/>
    <property type="molecule type" value="Genomic_DNA"/>
</dbReference>